<feature type="transmembrane region" description="Helical" evidence="5">
    <location>
        <begin position="21"/>
        <end position="45"/>
    </location>
</feature>
<keyword evidence="3" id="KW-0479">Metal-binding</keyword>
<feature type="transmembrane region" description="Helical" evidence="5">
    <location>
        <begin position="159"/>
        <end position="181"/>
    </location>
</feature>
<feature type="binding site" evidence="3">
    <location>
        <position position="455"/>
    </location>
    <ligand>
        <name>Cu cation</name>
        <dbReference type="ChEBI" id="CHEBI:23378"/>
    </ligand>
</feature>
<feature type="domain" description="Thioredoxin" evidence="6">
    <location>
        <begin position="417"/>
        <end position="569"/>
    </location>
</feature>
<dbReference type="SUPFAM" id="SSF52833">
    <property type="entry name" value="Thioredoxin-like"/>
    <property type="match status" value="1"/>
</dbReference>
<evidence type="ECO:0000256" key="1">
    <source>
        <dbReference type="ARBA" id="ARBA00010996"/>
    </source>
</evidence>
<keyword evidence="2 3" id="KW-0186">Copper</keyword>
<dbReference type="InterPro" id="IPR003782">
    <property type="entry name" value="SCO1/SenC"/>
</dbReference>
<evidence type="ECO:0000313" key="7">
    <source>
        <dbReference type="EMBL" id="SHE30109.1"/>
    </source>
</evidence>
<evidence type="ECO:0000259" key="6">
    <source>
        <dbReference type="PROSITE" id="PS51352"/>
    </source>
</evidence>
<feature type="transmembrane region" description="Helical" evidence="5">
    <location>
        <begin position="378"/>
        <end position="399"/>
    </location>
</feature>
<protein>
    <submittedName>
        <fullName evidence="7">Cytochrome oxidase Cu insertion factor, SCO1/SenC/PrrC family</fullName>
    </submittedName>
</protein>
<dbReference type="GO" id="GO:0046872">
    <property type="term" value="F:metal ion binding"/>
    <property type="evidence" value="ECO:0007669"/>
    <property type="project" value="UniProtKB-KW"/>
</dbReference>
<dbReference type="Gene3D" id="3.40.30.10">
    <property type="entry name" value="Glutaredoxin"/>
    <property type="match status" value="1"/>
</dbReference>
<feature type="binding site" evidence="3">
    <location>
        <position position="543"/>
    </location>
    <ligand>
        <name>Cu cation</name>
        <dbReference type="ChEBI" id="CHEBI:23378"/>
    </ligand>
</feature>
<feature type="transmembrane region" description="Helical" evidence="5">
    <location>
        <begin position="135"/>
        <end position="152"/>
    </location>
</feature>
<dbReference type="STRING" id="1121881.SAMN02745225_00216"/>
<gene>
    <name evidence="7" type="ORF">SAMN02745225_00216</name>
</gene>
<dbReference type="InterPro" id="IPR013766">
    <property type="entry name" value="Thioredoxin_domain"/>
</dbReference>
<feature type="binding site" evidence="3">
    <location>
        <position position="459"/>
    </location>
    <ligand>
        <name>Cu cation</name>
        <dbReference type="ChEBI" id="CHEBI:23378"/>
    </ligand>
</feature>
<organism evidence="7 8">
    <name type="scientific">Ferrithrix thermotolerans DSM 19514</name>
    <dbReference type="NCBI Taxonomy" id="1121881"/>
    <lineage>
        <taxon>Bacteria</taxon>
        <taxon>Bacillati</taxon>
        <taxon>Actinomycetota</taxon>
        <taxon>Acidimicrobiia</taxon>
        <taxon>Acidimicrobiales</taxon>
        <taxon>Acidimicrobiaceae</taxon>
        <taxon>Ferrithrix</taxon>
    </lineage>
</organism>
<proteinExistence type="inferred from homology"/>
<evidence type="ECO:0000256" key="3">
    <source>
        <dbReference type="PIRSR" id="PIRSR603782-1"/>
    </source>
</evidence>
<dbReference type="PANTHER" id="PTHR12151:SF25">
    <property type="entry name" value="LINALOOL DEHYDRATASE_ISOMERASE DOMAIN-CONTAINING PROTEIN"/>
    <property type="match status" value="1"/>
</dbReference>
<keyword evidence="8" id="KW-1185">Reference proteome</keyword>
<evidence type="ECO:0000313" key="8">
    <source>
        <dbReference type="Proteomes" id="UP000184295"/>
    </source>
</evidence>
<name>A0A1M4SD19_9ACTN</name>
<dbReference type="EMBL" id="FQUL01000002">
    <property type="protein sequence ID" value="SHE30109.1"/>
    <property type="molecule type" value="Genomic_DNA"/>
</dbReference>
<keyword evidence="4" id="KW-1015">Disulfide bond</keyword>
<sequence>MPGMGSSAQDYGVLASSLYSLLLLSAVAALGLVVILGITTSLFGVSFKGRFDRFFDGRPWMNGEDLSTSPRAHFIRIGFGVLWVVDGLFQLRPDMPGGFISQVAQPALQGAPSFIVSIANVFLNIWNAHPIRVDLATAWIQLAIGIGLLTLSRGVLRRGVLYVSLIWSLIVFVVGNGAGVFYHGAAFVTGAPAAILIYGFAAIYLLAAESGRPWVKDARVVAYFSAAFLLVGGVLQALPSEGYWKPGGLSSMMSQMAQANQPGFASFGVKEFASLASASPIVANSMLVVLPIASALLLYVLPKSKVSSISASVVMFFGWWVGMDFGVFSSTATDFNSGLPFIVLALSLLRSAEAVAVDRASVPLEREVLEGPFSKIKGFVAGLPLTGLLLSLGIVAVAVPGPTSDAMAQVDSAGVQPLQQTPAPGFSLTNYNGQKVSLSSFRGRPVILTFLDPVCYDSCPLIAQEMVAADSEFGSRASNVALVAVVADPVFHSVADTSAFVVSHSLSKYKNFYFLTGSDAQLQKIWNGYEVTVVTPREGMVLHSQLLYFINPKGQEVSVLEDTANEQLTTSYVSLIYKAAQPIVG</sequence>
<keyword evidence="5" id="KW-0812">Transmembrane</keyword>
<evidence type="ECO:0000256" key="5">
    <source>
        <dbReference type="SAM" id="Phobius"/>
    </source>
</evidence>
<feature type="transmembrane region" description="Helical" evidence="5">
    <location>
        <begin position="187"/>
        <end position="208"/>
    </location>
</feature>
<evidence type="ECO:0000256" key="2">
    <source>
        <dbReference type="ARBA" id="ARBA00023008"/>
    </source>
</evidence>
<keyword evidence="5" id="KW-1133">Transmembrane helix</keyword>
<evidence type="ECO:0000256" key="4">
    <source>
        <dbReference type="PIRSR" id="PIRSR603782-2"/>
    </source>
</evidence>
<dbReference type="CDD" id="cd02968">
    <property type="entry name" value="SCO"/>
    <property type="match status" value="1"/>
</dbReference>
<reference evidence="8" key="1">
    <citation type="submission" date="2016-11" db="EMBL/GenBank/DDBJ databases">
        <authorList>
            <person name="Varghese N."/>
            <person name="Submissions S."/>
        </authorList>
    </citation>
    <scope>NUCLEOTIDE SEQUENCE [LARGE SCALE GENOMIC DNA]</scope>
    <source>
        <strain evidence="8">DSM 19514</strain>
    </source>
</reference>
<dbReference type="InterPro" id="IPR036249">
    <property type="entry name" value="Thioredoxin-like_sf"/>
</dbReference>
<feature type="disulfide bond" description="Redox-active" evidence="4">
    <location>
        <begin position="455"/>
        <end position="459"/>
    </location>
</feature>
<comment type="similarity">
    <text evidence="1">Belongs to the SCO1/2 family.</text>
</comment>
<feature type="transmembrane region" description="Helical" evidence="5">
    <location>
        <begin position="281"/>
        <end position="301"/>
    </location>
</feature>
<accession>A0A1M4SD19</accession>
<dbReference type="PANTHER" id="PTHR12151">
    <property type="entry name" value="ELECTRON TRANSPORT PROTIN SCO1/SENC FAMILY MEMBER"/>
    <property type="match status" value="1"/>
</dbReference>
<dbReference type="AlphaFoldDB" id="A0A1M4SD19"/>
<feature type="transmembrane region" description="Helical" evidence="5">
    <location>
        <begin position="313"/>
        <end position="332"/>
    </location>
</feature>
<dbReference type="Pfam" id="PF02630">
    <property type="entry name" value="SCO1-SenC"/>
    <property type="match status" value="1"/>
</dbReference>
<dbReference type="Proteomes" id="UP000184295">
    <property type="component" value="Unassembled WGS sequence"/>
</dbReference>
<feature type="transmembrane region" description="Helical" evidence="5">
    <location>
        <begin position="220"/>
        <end position="238"/>
    </location>
</feature>
<keyword evidence="5" id="KW-0472">Membrane</keyword>
<dbReference type="PROSITE" id="PS51352">
    <property type="entry name" value="THIOREDOXIN_2"/>
    <property type="match status" value="1"/>
</dbReference>